<dbReference type="GO" id="GO:0000976">
    <property type="term" value="F:transcription cis-regulatory region binding"/>
    <property type="evidence" value="ECO:0007669"/>
    <property type="project" value="TreeGrafter"/>
</dbReference>
<dbReference type="InterPro" id="IPR009057">
    <property type="entry name" value="Homeodomain-like_sf"/>
</dbReference>
<dbReference type="InterPro" id="IPR050109">
    <property type="entry name" value="HTH-type_TetR-like_transc_reg"/>
</dbReference>
<dbReference type="EMBL" id="CP019688">
    <property type="protein sequence ID" value="AQQ14028.1"/>
    <property type="molecule type" value="Genomic_DNA"/>
</dbReference>
<feature type="DNA-binding region" description="H-T-H motif" evidence="2">
    <location>
        <begin position="29"/>
        <end position="48"/>
    </location>
</feature>
<accession>A0A1Q2HT61</accession>
<dbReference type="InterPro" id="IPR036271">
    <property type="entry name" value="Tet_transcr_reg_TetR-rel_C_sf"/>
</dbReference>
<dbReference type="RefSeq" id="WP_095658942.1">
    <property type="nucleotide sequence ID" value="NZ_CP019688.1"/>
</dbReference>
<evidence type="ECO:0000259" key="3">
    <source>
        <dbReference type="PROSITE" id="PS50977"/>
    </source>
</evidence>
<dbReference type="SUPFAM" id="SSF48498">
    <property type="entry name" value="Tetracyclin repressor-like, C-terminal domain"/>
    <property type="match status" value="1"/>
</dbReference>
<protein>
    <submittedName>
        <fullName evidence="4">DNA-binding transcriptional regulator EnvR</fullName>
    </submittedName>
</protein>
<organism evidence="4 5">
    <name type="scientific">Corynebacterium glaucum</name>
    <dbReference type="NCBI Taxonomy" id="187491"/>
    <lineage>
        <taxon>Bacteria</taxon>
        <taxon>Bacillati</taxon>
        <taxon>Actinomycetota</taxon>
        <taxon>Actinomycetes</taxon>
        <taxon>Mycobacteriales</taxon>
        <taxon>Corynebacteriaceae</taxon>
        <taxon>Corynebacterium</taxon>
    </lineage>
</organism>
<dbReference type="SUPFAM" id="SSF46689">
    <property type="entry name" value="Homeodomain-like"/>
    <property type="match status" value="1"/>
</dbReference>
<dbReference type="Pfam" id="PF00440">
    <property type="entry name" value="TetR_N"/>
    <property type="match status" value="1"/>
</dbReference>
<dbReference type="OrthoDB" id="9795011at2"/>
<proteinExistence type="predicted"/>
<evidence type="ECO:0000313" key="5">
    <source>
        <dbReference type="Proteomes" id="UP000217209"/>
    </source>
</evidence>
<dbReference type="Proteomes" id="UP000217209">
    <property type="component" value="Chromosome"/>
</dbReference>
<dbReference type="GO" id="GO:0003700">
    <property type="term" value="F:DNA-binding transcription factor activity"/>
    <property type="evidence" value="ECO:0007669"/>
    <property type="project" value="TreeGrafter"/>
</dbReference>
<evidence type="ECO:0000256" key="1">
    <source>
        <dbReference type="ARBA" id="ARBA00023125"/>
    </source>
</evidence>
<gene>
    <name evidence="4" type="ORF">CGLAU_00110</name>
</gene>
<evidence type="ECO:0000256" key="2">
    <source>
        <dbReference type="PROSITE-ProRule" id="PRU00335"/>
    </source>
</evidence>
<name>A0A1Q2HT61_9CORY</name>
<dbReference type="PANTHER" id="PTHR30055:SF209">
    <property type="entry name" value="POSSIBLE TRANSCRIPTIONAL REGULATORY PROTEIN (PROBABLY TETR-FAMILY)"/>
    <property type="match status" value="1"/>
</dbReference>
<dbReference type="PANTHER" id="PTHR30055">
    <property type="entry name" value="HTH-TYPE TRANSCRIPTIONAL REGULATOR RUTR"/>
    <property type="match status" value="1"/>
</dbReference>
<keyword evidence="1 2" id="KW-0238">DNA-binding</keyword>
<dbReference type="KEGG" id="cgv:CGLAU_00110"/>
<dbReference type="Gene3D" id="1.10.357.10">
    <property type="entry name" value="Tetracycline Repressor, domain 2"/>
    <property type="match status" value="1"/>
</dbReference>
<reference evidence="4 5" key="1">
    <citation type="submission" date="2016-12" db="EMBL/GenBank/DDBJ databases">
        <authorList>
            <person name="Song W.-J."/>
            <person name="Kurnit D.M."/>
        </authorList>
    </citation>
    <scope>NUCLEOTIDE SEQUENCE [LARGE SCALE GENOMIC DNA]</scope>
    <source>
        <strain evidence="4 5">DSM 30827</strain>
    </source>
</reference>
<sequence>MRADARAKRAQIITAAMRQFRTRPASAVTMEGIAAEANVGIATVYRHFPSRSELRQACALELIHVLDEFLDNSLAAFDDAPHEQWESFVWKLVDYGVGMLVGALVNEMPGTIDAEVAARRDEFFDRVQALLDNAAAHGLVDPGLRPLELASELIVVTRPMNEQLNALFPDVRERLVRHLLLAWRAPRVDIQHTQLNSA</sequence>
<dbReference type="AlphaFoldDB" id="A0A1Q2HT61"/>
<keyword evidence="5" id="KW-1185">Reference proteome</keyword>
<dbReference type="PROSITE" id="PS50977">
    <property type="entry name" value="HTH_TETR_2"/>
    <property type="match status" value="1"/>
</dbReference>
<evidence type="ECO:0000313" key="4">
    <source>
        <dbReference type="EMBL" id="AQQ14028.1"/>
    </source>
</evidence>
<feature type="domain" description="HTH tetR-type" evidence="3">
    <location>
        <begin position="6"/>
        <end position="66"/>
    </location>
</feature>
<dbReference type="InterPro" id="IPR001647">
    <property type="entry name" value="HTH_TetR"/>
</dbReference>